<evidence type="ECO:0000256" key="1">
    <source>
        <dbReference type="ARBA" id="ARBA00022801"/>
    </source>
</evidence>
<keyword evidence="1" id="KW-0378">Hydrolase</keyword>
<accession>A0A7Z2ZRC6</accession>
<evidence type="ECO:0000313" key="4">
    <source>
        <dbReference type="Proteomes" id="UP000502248"/>
    </source>
</evidence>
<dbReference type="PANTHER" id="PTHR33886:SF8">
    <property type="entry name" value="UNSATURATED RHAMNOGALACTURONAN HYDROLASE (EUROFUNG)"/>
    <property type="match status" value="1"/>
</dbReference>
<gene>
    <name evidence="3" type="ORF">HH215_00085</name>
</gene>
<dbReference type="InterPro" id="IPR008928">
    <property type="entry name" value="6-hairpin_glycosidase_sf"/>
</dbReference>
<dbReference type="Gene3D" id="1.50.10.10">
    <property type="match status" value="1"/>
</dbReference>
<dbReference type="InterPro" id="IPR052043">
    <property type="entry name" value="PolySaccharide_Degr_Enz"/>
</dbReference>
<sequence>MSGNVGTRLPTNDRRREPGYYPETSGSAGIAAGWLAGIGMGWLDESYGDSVDRALIGVMALIESDGTVQGVSGGTPVMPSIQAYDDIPCYPTLYGQGLTLILLSLAIKDKREKQDAEDADSGLDPTYFR</sequence>
<feature type="region of interest" description="Disordered" evidence="2">
    <location>
        <begin position="1"/>
        <end position="22"/>
    </location>
</feature>
<name>A0A7Z2ZRC6_9BACL</name>
<dbReference type="Pfam" id="PF07470">
    <property type="entry name" value="Glyco_hydro_88"/>
    <property type="match status" value="1"/>
</dbReference>
<dbReference type="InterPro" id="IPR012341">
    <property type="entry name" value="6hp_glycosidase-like_sf"/>
</dbReference>
<dbReference type="AlphaFoldDB" id="A0A7Z2ZRC6"/>
<dbReference type="InterPro" id="IPR010905">
    <property type="entry name" value="Glyco_hydro_88"/>
</dbReference>
<dbReference type="PANTHER" id="PTHR33886">
    <property type="entry name" value="UNSATURATED RHAMNOGALACTURONAN HYDROLASE (EUROFUNG)"/>
    <property type="match status" value="1"/>
</dbReference>
<dbReference type="Proteomes" id="UP000502248">
    <property type="component" value="Chromosome"/>
</dbReference>
<dbReference type="SUPFAM" id="SSF48208">
    <property type="entry name" value="Six-hairpin glycosidases"/>
    <property type="match status" value="1"/>
</dbReference>
<dbReference type="EMBL" id="CP051680">
    <property type="protein sequence ID" value="QJD87907.1"/>
    <property type="molecule type" value="Genomic_DNA"/>
</dbReference>
<dbReference type="KEGG" id="cheb:HH215_00085"/>
<evidence type="ECO:0000256" key="2">
    <source>
        <dbReference type="SAM" id="MobiDB-lite"/>
    </source>
</evidence>
<organism evidence="3 4">
    <name type="scientific">Cohnella herbarum</name>
    <dbReference type="NCBI Taxonomy" id="2728023"/>
    <lineage>
        <taxon>Bacteria</taxon>
        <taxon>Bacillati</taxon>
        <taxon>Bacillota</taxon>
        <taxon>Bacilli</taxon>
        <taxon>Bacillales</taxon>
        <taxon>Paenibacillaceae</taxon>
        <taxon>Cohnella</taxon>
    </lineage>
</organism>
<protein>
    <submittedName>
        <fullName evidence="3">Uncharacterized protein</fullName>
    </submittedName>
</protein>
<reference evidence="3 4" key="1">
    <citation type="submission" date="2020-04" db="EMBL/GenBank/DDBJ databases">
        <title>Genome sequencing of novel species.</title>
        <authorList>
            <person name="Heo J."/>
            <person name="Kim S.-J."/>
            <person name="Kim J.-S."/>
            <person name="Hong S.-B."/>
            <person name="Kwon S.-W."/>
        </authorList>
    </citation>
    <scope>NUCLEOTIDE SEQUENCE [LARGE SCALE GENOMIC DNA]</scope>
    <source>
        <strain evidence="3 4">MFER-1</strain>
    </source>
</reference>
<evidence type="ECO:0000313" key="3">
    <source>
        <dbReference type="EMBL" id="QJD87907.1"/>
    </source>
</evidence>
<dbReference type="GO" id="GO:0016787">
    <property type="term" value="F:hydrolase activity"/>
    <property type="evidence" value="ECO:0007669"/>
    <property type="project" value="UniProtKB-KW"/>
</dbReference>
<dbReference type="GO" id="GO:0005975">
    <property type="term" value="P:carbohydrate metabolic process"/>
    <property type="evidence" value="ECO:0007669"/>
    <property type="project" value="InterPro"/>
</dbReference>
<keyword evidence="4" id="KW-1185">Reference proteome</keyword>
<proteinExistence type="predicted"/>